<evidence type="ECO:0000313" key="3">
    <source>
        <dbReference type="Proteomes" id="UP000030746"/>
    </source>
</evidence>
<dbReference type="OrthoDB" id="70250at2759"/>
<dbReference type="RefSeq" id="XP_009064551.1">
    <property type="nucleotide sequence ID" value="XM_009066303.1"/>
</dbReference>
<reference evidence="2 3" key="1">
    <citation type="journal article" date="2013" name="Nature">
        <title>Insights into bilaterian evolution from three spiralian genomes.</title>
        <authorList>
            <person name="Simakov O."/>
            <person name="Marletaz F."/>
            <person name="Cho S.J."/>
            <person name="Edsinger-Gonzales E."/>
            <person name="Havlak P."/>
            <person name="Hellsten U."/>
            <person name="Kuo D.H."/>
            <person name="Larsson T."/>
            <person name="Lv J."/>
            <person name="Arendt D."/>
            <person name="Savage R."/>
            <person name="Osoegawa K."/>
            <person name="de Jong P."/>
            <person name="Grimwood J."/>
            <person name="Chapman J.A."/>
            <person name="Shapiro H."/>
            <person name="Aerts A."/>
            <person name="Otillar R.P."/>
            <person name="Terry A.Y."/>
            <person name="Boore J.L."/>
            <person name="Grigoriev I.V."/>
            <person name="Lindberg D.R."/>
            <person name="Seaver E.C."/>
            <person name="Weisblat D.A."/>
            <person name="Putnam N.H."/>
            <person name="Rokhsar D.S."/>
        </authorList>
    </citation>
    <scope>NUCLEOTIDE SEQUENCE [LARGE SCALE GENOMIC DNA]</scope>
</reference>
<dbReference type="GO" id="GO:0006506">
    <property type="term" value="P:GPI anchor biosynthetic process"/>
    <property type="evidence" value="ECO:0007669"/>
    <property type="project" value="InterPro"/>
</dbReference>
<dbReference type="HOGENOM" id="CLU_497239_0_0_1"/>
<feature type="transmembrane region" description="Helical" evidence="1">
    <location>
        <begin position="360"/>
        <end position="387"/>
    </location>
</feature>
<dbReference type="InterPro" id="IPR007720">
    <property type="entry name" value="PigQ/GPI1"/>
</dbReference>
<dbReference type="GO" id="GO:0005783">
    <property type="term" value="C:endoplasmic reticulum"/>
    <property type="evidence" value="ECO:0007669"/>
    <property type="project" value="TreeGrafter"/>
</dbReference>
<evidence type="ECO:0008006" key="4">
    <source>
        <dbReference type="Google" id="ProtNLM"/>
    </source>
</evidence>
<feature type="transmembrane region" description="Helical" evidence="1">
    <location>
        <begin position="446"/>
        <end position="467"/>
    </location>
</feature>
<dbReference type="PANTHER" id="PTHR21329:SF3">
    <property type="entry name" value="PHOSPHATIDYLINOSITOL N-ACETYLGLUCOSAMINYLTRANSFERASE SUBUNIT Q"/>
    <property type="match status" value="1"/>
</dbReference>
<accession>V3ZQG8</accession>
<dbReference type="Pfam" id="PF05024">
    <property type="entry name" value="Gpi1"/>
    <property type="match status" value="1"/>
</dbReference>
<name>V3ZQG8_LOTGI</name>
<feature type="transmembrane region" description="Helical" evidence="1">
    <location>
        <begin position="408"/>
        <end position="440"/>
    </location>
</feature>
<keyword evidence="3" id="KW-1185">Reference proteome</keyword>
<dbReference type="GO" id="GO:0016020">
    <property type="term" value="C:membrane"/>
    <property type="evidence" value="ECO:0007669"/>
    <property type="project" value="InterPro"/>
</dbReference>
<sequence>MEGLSNTGRGNDSWTVFINHKLVDDNANGYLYGTVNNVNNSICVLVLKQSRKINPNDLKLVGTWKSLNRENVTDLTLLELSDIGVELKLSTCNDDSIKCELLIHNDPVDCTCVLYSPSDFQQSYIFMQKAIENQIKEGSSVLQHVYKSLAYIPKPKPNLLSCIFHVIFSVILLCLKLTGVIFLSDLFVGASKYLLKKSPWLHKYLQNVACLSQLYERMDFIISVKNYNQLNPLEKLRCQNRIWSQISDCVFGVLFLLLFWYYDVHNQLLVFTVYWTSDIATKLTELINLLMGAPAGLKLNYLLTQFLGQFFLYHVYIWTGYVQLIQPLLSWIVYLSLPISILGLSFQISLLQDLLFLLTIHIYCFYVYAARVYNLEVSTLAALWRLFRGKKWNVLRERVDTAAYDIDQLFFGTLIFTILLFLLPTILLYYTVFVLFRIIILGVQGILSWLVNLINTVQIFSIAGWLIKSNIVAGDVLFDVVPEKANKNYLLVTLQASHLPLRSLFDVLKSNTEDELNNFELSMFLSKIFYGNLLYPWISPSQLKTNFV</sequence>
<feature type="transmembrane region" description="Helical" evidence="1">
    <location>
        <begin position="163"/>
        <end position="188"/>
    </location>
</feature>
<dbReference type="OMA" id="GRLIYPW"/>
<dbReference type="AlphaFoldDB" id="V3ZQG8"/>
<evidence type="ECO:0000313" key="2">
    <source>
        <dbReference type="EMBL" id="ESO84750.1"/>
    </source>
</evidence>
<dbReference type="PANTHER" id="PTHR21329">
    <property type="entry name" value="PHOSPHATIDYLINOSITOL N-ACETYLGLUCOSAMINYLTRANSFERASE SUBUNIT Q-RELATED"/>
    <property type="match status" value="1"/>
</dbReference>
<dbReference type="Proteomes" id="UP000030746">
    <property type="component" value="Unassembled WGS sequence"/>
</dbReference>
<dbReference type="GeneID" id="20250054"/>
<dbReference type="EMBL" id="KB203412">
    <property type="protein sequence ID" value="ESO84750.1"/>
    <property type="molecule type" value="Genomic_DNA"/>
</dbReference>
<protein>
    <recommendedName>
        <fullName evidence="4">Phosphatidylinositol N-acetylglucosaminyltransferase subunit Q</fullName>
    </recommendedName>
</protein>
<keyword evidence="1" id="KW-1133">Transmembrane helix</keyword>
<proteinExistence type="predicted"/>
<dbReference type="KEGG" id="lgi:LOTGIDRAFT_236105"/>
<organism evidence="2 3">
    <name type="scientific">Lottia gigantea</name>
    <name type="common">Giant owl limpet</name>
    <dbReference type="NCBI Taxonomy" id="225164"/>
    <lineage>
        <taxon>Eukaryota</taxon>
        <taxon>Metazoa</taxon>
        <taxon>Spiralia</taxon>
        <taxon>Lophotrochozoa</taxon>
        <taxon>Mollusca</taxon>
        <taxon>Gastropoda</taxon>
        <taxon>Patellogastropoda</taxon>
        <taxon>Lottioidea</taxon>
        <taxon>Lottiidae</taxon>
        <taxon>Lottia</taxon>
    </lineage>
</organism>
<keyword evidence="1" id="KW-0812">Transmembrane</keyword>
<dbReference type="CTD" id="20250054"/>
<feature type="transmembrane region" description="Helical" evidence="1">
    <location>
        <begin position="242"/>
        <end position="262"/>
    </location>
</feature>
<keyword evidence="1" id="KW-0472">Membrane</keyword>
<dbReference type="STRING" id="225164.V3ZQG8"/>
<feature type="transmembrane region" description="Helical" evidence="1">
    <location>
        <begin position="328"/>
        <end position="348"/>
    </location>
</feature>
<evidence type="ECO:0000256" key="1">
    <source>
        <dbReference type="SAM" id="Phobius"/>
    </source>
</evidence>
<feature type="transmembrane region" description="Helical" evidence="1">
    <location>
        <begin position="299"/>
        <end position="316"/>
    </location>
</feature>
<gene>
    <name evidence="2" type="ORF">LOTGIDRAFT_236105</name>
</gene>